<proteinExistence type="predicted"/>
<evidence type="ECO:0000313" key="2">
    <source>
        <dbReference type="Proteomes" id="UP001234297"/>
    </source>
</evidence>
<accession>A0ACC2KZ94</accession>
<dbReference type="EMBL" id="CM056814">
    <property type="protein sequence ID" value="KAJ8626524.1"/>
    <property type="molecule type" value="Genomic_DNA"/>
</dbReference>
<comment type="caution">
    <text evidence="1">The sequence shown here is derived from an EMBL/GenBank/DDBJ whole genome shotgun (WGS) entry which is preliminary data.</text>
</comment>
<evidence type="ECO:0000313" key="1">
    <source>
        <dbReference type="EMBL" id="KAJ8626524.1"/>
    </source>
</evidence>
<organism evidence="1 2">
    <name type="scientific">Persea americana</name>
    <name type="common">Avocado</name>
    <dbReference type="NCBI Taxonomy" id="3435"/>
    <lineage>
        <taxon>Eukaryota</taxon>
        <taxon>Viridiplantae</taxon>
        <taxon>Streptophyta</taxon>
        <taxon>Embryophyta</taxon>
        <taxon>Tracheophyta</taxon>
        <taxon>Spermatophyta</taxon>
        <taxon>Magnoliopsida</taxon>
        <taxon>Magnoliidae</taxon>
        <taxon>Laurales</taxon>
        <taxon>Lauraceae</taxon>
        <taxon>Persea</taxon>
    </lineage>
</organism>
<protein>
    <submittedName>
        <fullName evidence="1">Uncharacterized protein</fullName>
    </submittedName>
</protein>
<dbReference type="Proteomes" id="UP001234297">
    <property type="component" value="Chromosome 6"/>
</dbReference>
<keyword evidence="2" id="KW-1185">Reference proteome</keyword>
<reference evidence="1 2" key="1">
    <citation type="journal article" date="2022" name="Hortic Res">
        <title>A haplotype resolved chromosomal level avocado genome allows analysis of novel avocado genes.</title>
        <authorList>
            <person name="Nath O."/>
            <person name="Fletcher S.J."/>
            <person name="Hayward A."/>
            <person name="Shaw L.M."/>
            <person name="Masouleh A.K."/>
            <person name="Furtado A."/>
            <person name="Henry R.J."/>
            <person name="Mitter N."/>
        </authorList>
    </citation>
    <scope>NUCLEOTIDE SEQUENCE [LARGE SCALE GENOMIC DNA]</scope>
    <source>
        <strain evidence="2">cv. Hass</strain>
    </source>
</reference>
<gene>
    <name evidence="1" type="ORF">MRB53_019831</name>
</gene>
<sequence>MPTLLPVYEVSIPTTNQEMEKPADSVDSDDLIAGNDVDVDDDGHNDDDDDDGDDDDYYYYNDDDDDNHDDEEEDELRKRADEFIAKITKGWQVEIERETHINVAEKF</sequence>
<name>A0ACC2KZ94_PERAE</name>